<reference evidence="5 6" key="1">
    <citation type="journal article" date="2016" name="Nat. Commun.">
        <title>Thousands of microbial genomes shed light on interconnected biogeochemical processes in an aquifer system.</title>
        <authorList>
            <person name="Anantharaman K."/>
            <person name="Brown C.T."/>
            <person name="Hug L.A."/>
            <person name="Sharon I."/>
            <person name="Castelle C.J."/>
            <person name="Probst A.J."/>
            <person name="Thomas B.C."/>
            <person name="Singh A."/>
            <person name="Wilkins M.J."/>
            <person name="Karaoz U."/>
            <person name="Brodie E.L."/>
            <person name="Williams K.H."/>
            <person name="Hubbard S.S."/>
            <person name="Banfield J.F."/>
        </authorList>
    </citation>
    <scope>NUCLEOTIDE SEQUENCE [LARGE SCALE GENOMIC DNA]</scope>
</reference>
<dbReference type="PROSITE" id="PS50110">
    <property type="entry name" value="RESPONSE_REGULATORY"/>
    <property type="match status" value="1"/>
</dbReference>
<dbReference type="GO" id="GO:0000160">
    <property type="term" value="P:phosphorelay signal transduction system"/>
    <property type="evidence" value="ECO:0007669"/>
    <property type="project" value="UniProtKB-KW"/>
</dbReference>
<dbReference type="SMART" id="SM00448">
    <property type="entry name" value="REC"/>
    <property type="match status" value="1"/>
</dbReference>
<evidence type="ECO:0000313" key="6">
    <source>
        <dbReference type="Proteomes" id="UP000177096"/>
    </source>
</evidence>
<keyword evidence="2" id="KW-0902">Two-component regulatory system</keyword>
<evidence type="ECO:0000256" key="1">
    <source>
        <dbReference type="ARBA" id="ARBA00022553"/>
    </source>
</evidence>
<gene>
    <name evidence="5" type="ORF">A3I86_02410</name>
</gene>
<feature type="domain" description="Response regulatory" evidence="4">
    <location>
        <begin position="2"/>
        <end position="120"/>
    </location>
</feature>
<comment type="caution">
    <text evidence="5">The sequence shown here is derived from an EMBL/GenBank/DDBJ whole genome shotgun (WGS) entry which is preliminary data.</text>
</comment>
<dbReference type="InterPro" id="IPR050595">
    <property type="entry name" value="Bact_response_regulator"/>
</dbReference>
<keyword evidence="1 3" id="KW-0597">Phosphoprotein</keyword>
<proteinExistence type="predicted"/>
<dbReference type="Pfam" id="PF00072">
    <property type="entry name" value="Response_reg"/>
    <property type="match status" value="1"/>
</dbReference>
<evidence type="ECO:0000256" key="2">
    <source>
        <dbReference type="ARBA" id="ARBA00023012"/>
    </source>
</evidence>
<name>A0A1G2UIU1_9BACT</name>
<evidence type="ECO:0000259" key="4">
    <source>
        <dbReference type="PROSITE" id="PS50110"/>
    </source>
</evidence>
<organism evidence="5 6">
    <name type="scientific">Candidatus Zambryskibacteria bacterium RIFCSPLOWO2_02_FULL_39_14</name>
    <dbReference type="NCBI Taxonomy" id="1802769"/>
    <lineage>
        <taxon>Bacteria</taxon>
        <taxon>Candidatus Zambryskiibacteriota</taxon>
    </lineage>
</organism>
<feature type="modified residue" description="4-aspartylphosphate" evidence="3">
    <location>
        <position position="53"/>
    </location>
</feature>
<dbReference type="AlphaFoldDB" id="A0A1G2UIU1"/>
<dbReference type="Gene3D" id="3.40.50.2300">
    <property type="match status" value="1"/>
</dbReference>
<evidence type="ECO:0000313" key="5">
    <source>
        <dbReference type="EMBL" id="OHB09323.1"/>
    </source>
</evidence>
<dbReference type="SUPFAM" id="SSF52172">
    <property type="entry name" value="CheY-like"/>
    <property type="match status" value="1"/>
</dbReference>
<dbReference type="PANTHER" id="PTHR44591">
    <property type="entry name" value="STRESS RESPONSE REGULATOR PROTEIN 1"/>
    <property type="match status" value="1"/>
</dbReference>
<accession>A0A1G2UIU1</accession>
<dbReference type="InterPro" id="IPR011006">
    <property type="entry name" value="CheY-like_superfamily"/>
</dbReference>
<dbReference type="InterPro" id="IPR001789">
    <property type="entry name" value="Sig_transdc_resp-reg_receiver"/>
</dbReference>
<dbReference type="PANTHER" id="PTHR44591:SF14">
    <property type="entry name" value="PROTEIN PILG"/>
    <property type="match status" value="1"/>
</dbReference>
<dbReference type="Proteomes" id="UP000177096">
    <property type="component" value="Unassembled WGS sequence"/>
</dbReference>
<evidence type="ECO:0000256" key="3">
    <source>
        <dbReference type="PROSITE-ProRule" id="PRU00169"/>
    </source>
</evidence>
<dbReference type="EMBL" id="MHWM01000003">
    <property type="protein sequence ID" value="OHB09323.1"/>
    <property type="molecule type" value="Genomic_DNA"/>
</dbReference>
<protein>
    <recommendedName>
        <fullName evidence="4">Response regulatory domain-containing protein</fullName>
    </recommendedName>
</protein>
<sequence>MKLMIVEDDSFMIQLYHNLFKLEGFEVELAKDGLEALDKLKTAEKVPDIILLDIMMPRMDGFEFLRQRNKVDKLKNIPVVVLSNLFSEEDQEKIKKLGAKGFITKSEQDPKELVKKVKEYLPKS</sequence>